<dbReference type="InterPro" id="IPR001932">
    <property type="entry name" value="PPM-type_phosphatase-like_dom"/>
</dbReference>
<dbReference type="InterPro" id="IPR011006">
    <property type="entry name" value="CheY-like_superfamily"/>
</dbReference>
<feature type="domain" description="Response regulatory" evidence="3">
    <location>
        <begin position="12"/>
        <end position="128"/>
    </location>
</feature>
<dbReference type="Pfam" id="PF07228">
    <property type="entry name" value="SpoIIE"/>
    <property type="match status" value="1"/>
</dbReference>
<evidence type="ECO:0000256" key="1">
    <source>
        <dbReference type="ARBA" id="ARBA00022801"/>
    </source>
</evidence>
<dbReference type="Pfam" id="PF00072">
    <property type="entry name" value="Response_reg"/>
    <property type="match status" value="1"/>
</dbReference>
<accession>A0A2N5E7Z0</accession>
<protein>
    <submittedName>
        <fullName evidence="4">Response regulator</fullName>
    </submittedName>
</protein>
<dbReference type="Gene3D" id="3.60.40.10">
    <property type="entry name" value="PPM-type phosphatase domain"/>
    <property type="match status" value="1"/>
</dbReference>
<dbReference type="OrthoDB" id="9806105at2"/>
<reference evidence="4 5" key="1">
    <citation type="submission" date="2017-12" db="EMBL/GenBank/DDBJ databases">
        <title>Characterization of six clinical isolates of Enterochimera gen. nov., a novel genus of the Yersiniaciae family and the three species Enterochimera arupensis sp. nov., Enterochimera coloradensis sp. nov, and Enterochimera californica sp. nov.</title>
        <authorList>
            <person name="Rossi A."/>
            <person name="Fisher M."/>
        </authorList>
    </citation>
    <scope>NUCLEOTIDE SEQUENCE [LARGE SCALE GENOMIC DNA]</scope>
    <source>
        <strain evidence="5">2016-Iso4</strain>
    </source>
</reference>
<dbReference type="PROSITE" id="PS50110">
    <property type="entry name" value="RESPONSE_REGULATORY"/>
    <property type="match status" value="1"/>
</dbReference>
<keyword evidence="1" id="KW-0378">Hydrolase</keyword>
<dbReference type="InterPro" id="IPR001789">
    <property type="entry name" value="Sig_transdc_resp-reg_receiver"/>
</dbReference>
<dbReference type="RefSeq" id="WP_101823728.1">
    <property type="nucleotide sequence ID" value="NZ_PJZH01000004.1"/>
</dbReference>
<dbReference type="PANTHER" id="PTHR43156:SF2">
    <property type="entry name" value="STAGE II SPORULATION PROTEIN E"/>
    <property type="match status" value="1"/>
</dbReference>
<organism evidence="4 5">
    <name type="scientific">Chimaeribacter coloradensis</name>
    <dbReference type="NCBI Taxonomy" id="2060068"/>
    <lineage>
        <taxon>Bacteria</taxon>
        <taxon>Pseudomonadati</taxon>
        <taxon>Pseudomonadota</taxon>
        <taxon>Gammaproteobacteria</taxon>
        <taxon>Enterobacterales</taxon>
        <taxon>Yersiniaceae</taxon>
        <taxon>Chimaeribacter</taxon>
    </lineage>
</organism>
<dbReference type="SMART" id="SM00448">
    <property type="entry name" value="REC"/>
    <property type="match status" value="1"/>
</dbReference>
<sequence length="430" mass="47638">MQSLSVERGPATILVVDDSPSYRLLLAGLLKKWGYRVFEADQGEAALALMAQQPIDMVISDWEMPVMDGPTLCRTIRSNTSTRYIYLILVTARHSVEDLTTGIEAGADDFLSKPVNAAELQARLYAGRRILDLEANLALRNARLAQAWQQMEADLQAAARLQHSLLPARNFALQGFSIDWLFVPSAYVSGDMFNFFALSDHHIGFYCIDVAGHGVTAAMHSLAVARQFLHGRTVENFLARTGPEGEVIITPPHQVVSLLNQRFCYENDDVQSYFTMIYGVINTQTGQGSLCQAGHPTPFIVHADGTTTSVGEGGGPVGLFEMLSWEENSFTLEEGECLYLYSDGISECENQESEQYGEARLKNVLAGHRMLPPAERFLQVELSLLAWRNVQLEVVDPQNGVKYGNSNLHDDVSLLVIERTSPSTHQEEQP</sequence>
<dbReference type="SMART" id="SM00331">
    <property type="entry name" value="PP2C_SIG"/>
    <property type="match status" value="1"/>
</dbReference>
<dbReference type="Gene3D" id="3.40.50.2300">
    <property type="match status" value="1"/>
</dbReference>
<evidence type="ECO:0000256" key="2">
    <source>
        <dbReference type="PROSITE-ProRule" id="PRU00169"/>
    </source>
</evidence>
<evidence type="ECO:0000313" key="5">
    <source>
        <dbReference type="Proteomes" id="UP000234503"/>
    </source>
</evidence>
<feature type="modified residue" description="4-aspartylphosphate" evidence="2">
    <location>
        <position position="61"/>
    </location>
</feature>
<dbReference type="AlphaFoldDB" id="A0A2N5E7Z0"/>
<keyword evidence="2" id="KW-0597">Phosphoprotein</keyword>
<gene>
    <name evidence="4" type="ORF">CYR32_07270</name>
</gene>
<dbReference type="GO" id="GO:0016791">
    <property type="term" value="F:phosphatase activity"/>
    <property type="evidence" value="ECO:0007669"/>
    <property type="project" value="TreeGrafter"/>
</dbReference>
<evidence type="ECO:0000259" key="3">
    <source>
        <dbReference type="PROSITE" id="PS50110"/>
    </source>
</evidence>
<dbReference type="Proteomes" id="UP000234503">
    <property type="component" value="Unassembled WGS sequence"/>
</dbReference>
<dbReference type="SUPFAM" id="SSF52172">
    <property type="entry name" value="CheY-like"/>
    <property type="match status" value="1"/>
</dbReference>
<dbReference type="PANTHER" id="PTHR43156">
    <property type="entry name" value="STAGE II SPORULATION PROTEIN E-RELATED"/>
    <property type="match status" value="1"/>
</dbReference>
<dbReference type="GO" id="GO:0000160">
    <property type="term" value="P:phosphorelay signal transduction system"/>
    <property type="evidence" value="ECO:0007669"/>
    <property type="project" value="InterPro"/>
</dbReference>
<proteinExistence type="predicted"/>
<name>A0A2N5E7Z0_9GAMM</name>
<comment type="caution">
    <text evidence="4">The sequence shown here is derived from an EMBL/GenBank/DDBJ whole genome shotgun (WGS) entry which is preliminary data.</text>
</comment>
<dbReference type="InterPro" id="IPR036457">
    <property type="entry name" value="PPM-type-like_dom_sf"/>
</dbReference>
<dbReference type="InterPro" id="IPR052016">
    <property type="entry name" value="Bact_Sigma-Reg"/>
</dbReference>
<evidence type="ECO:0000313" key="4">
    <source>
        <dbReference type="EMBL" id="PLR37601.1"/>
    </source>
</evidence>
<dbReference type="EMBL" id="PJZH01000004">
    <property type="protein sequence ID" value="PLR37601.1"/>
    <property type="molecule type" value="Genomic_DNA"/>
</dbReference>
<keyword evidence="5" id="KW-1185">Reference proteome</keyword>